<keyword evidence="2" id="KW-1185">Reference proteome</keyword>
<evidence type="ECO:0000313" key="1">
    <source>
        <dbReference type="EMBL" id="SOC21997.1"/>
    </source>
</evidence>
<name>A0A285TIS7_9BACL</name>
<reference evidence="2" key="1">
    <citation type="submission" date="2017-08" db="EMBL/GenBank/DDBJ databases">
        <authorList>
            <person name="Varghese N."/>
            <person name="Submissions S."/>
        </authorList>
    </citation>
    <scope>NUCLEOTIDE SEQUENCE [LARGE SCALE GENOMIC DNA]</scope>
    <source>
        <strain evidence="2">JC22</strain>
    </source>
</reference>
<dbReference type="Proteomes" id="UP000219636">
    <property type="component" value="Unassembled WGS sequence"/>
</dbReference>
<proteinExistence type="predicted"/>
<dbReference type="EMBL" id="OBMQ01000013">
    <property type="protein sequence ID" value="SOC21997.1"/>
    <property type="molecule type" value="Genomic_DNA"/>
</dbReference>
<dbReference type="RefSeq" id="WP_097074721.1">
    <property type="nucleotide sequence ID" value="NZ_OBMQ01000013.1"/>
</dbReference>
<accession>A0A285TIS7</accession>
<organism evidence="1 2">
    <name type="scientific">Ureibacillus xyleni</name>
    <dbReference type="NCBI Taxonomy" id="614648"/>
    <lineage>
        <taxon>Bacteria</taxon>
        <taxon>Bacillati</taxon>
        <taxon>Bacillota</taxon>
        <taxon>Bacilli</taxon>
        <taxon>Bacillales</taxon>
        <taxon>Caryophanaceae</taxon>
        <taxon>Ureibacillus</taxon>
    </lineage>
</organism>
<sequence length="168" mass="20345">MNTPQAMKTTSDFDIYAMQEFQSEVDHSLYLYTFSIEPLRDKAFLRIYDWNNDLYFTTSVEGKVLRKTALGQARFVRKEFSKIIQSLRDAFRHEVDEEAIFTRDTSRLLEHSDEAFYDENSCYWFDDWKEMVRVLMKEHGWEKSELRYAMDIYNDIDCTIYFTEFYPV</sequence>
<gene>
    <name evidence="1" type="ORF">SAMN05880501_113106</name>
</gene>
<evidence type="ECO:0000313" key="2">
    <source>
        <dbReference type="Proteomes" id="UP000219636"/>
    </source>
</evidence>
<dbReference type="AlphaFoldDB" id="A0A285TIS7"/>
<protein>
    <submittedName>
        <fullName evidence="1">Uncharacterized protein</fullName>
    </submittedName>
</protein>